<proteinExistence type="predicted"/>
<dbReference type="Gene3D" id="1.20.120.450">
    <property type="entry name" value="dinb family like domain"/>
    <property type="match status" value="1"/>
</dbReference>
<evidence type="ECO:0000259" key="1">
    <source>
        <dbReference type="Pfam" id="PF11716"/>
    </source>
</evidence>
<dbReference type="InterPro" id="IPR017517">
    <property type="entry name" value="Maleyloyr_isom"/>
</dbReference>
<dbReference type="EMBL" id="CP126980">
    <property type="protein sequence ID" value="WIM92614.1"/>
    <property type="molecule type" value="Genomic_DNA"/>
</dbReference>
<name>A0ABY8W418_9ACTN</name>
<protein>
    <submittedName>
        <fullName evidence="2">TIGR03086 family metal-binding protein</fullName>
    </submittedName>
</protein>
<dbReference type="InterPro" id="IPR024344">
    <property type="entry name" value="MDMPI_metal-binding"/>
</dbReference>
<gene>
    <name evidence="2" type="ORF">ACTOB_004566</name>
</gene>
<dbReference type="Pfam" id="PF11716">
    <property type="entry name" value="MDMPI_N"/>
    <property type="match status" value="1"/>
</dbReference>
<dbReference type="InterPro" id="IPR034660">
    <property type="entry name" value="DinB/YfiT-like"/>
</dbReference>
<feature type="domain" description="Mycothiol-dependent maleylpyruvate isomerase metal-binding" evidence="1">
    <location>
        <begin position="11"/>
        <end position="126"/>
    </location>
</feature>
<evidence type="ECO:0000313" key="3">
    <source>
        <dbReference type="Proteomes" id="UP001240150"/>
    </source>
</evidence>
<keyword evidence="3" id="KW-1185">Reference proteome</keyword>
<accession>A0ABY8W418</accession>
<dbReference type="SUPFAM" id="SSF109854">
    <property type="entry name" value="DinB/YfiT-like putative metalloenzymes"/>
    <property type="match status" value="1"/>
</dbReference>
<organism evidence="2 3">
    <name type="scientific">Actinoplanes oblitus</name>
    <dbReference type="NCBI Taxonomy" id="3040509"/>
    <lineage>
        <taxon>Bacteria</taxon>
        <taxon>Bacillati</taxon>
        <taxon>Actinomycetota</taxon>
        <taxon>Actinomycetes</taxon>
        <taxon>Micromonosporales</taxon>
        <taxon>Micromonosporaceae</taxon>
        <taxon>Actinoplanes</taxon>
    </lineage>
</organism>
<dbReference type="Proteomes" id="UP001240150">
    <property type="component" value="Chromosome"/>
</dbReference>
<evidence type="ECO:0000313" key="2">
    <source>
        <dbReference type="EMBL" id="WIM92614.1"/>
    </source>
</evidence>
<reference evidence="2 3" key="1">
    <citation type="submission" date="2023-06" db="EMBL/GenBank/DDBJ databases">
        <authorList>
            <person name="Yushchuk O."/>
            <person name="Binda E."/>
            <person name="Ruckert-Reed C."/>
            <person name="Fedorenko V."/>
            <person name="Kalinowski J."/>
            <person name="Marinelli F."/>
        </authorList>
    </citation>
    <scope>NUCLEOTIDE SEQUENCE [LARGE SCALE GENOMIC DNA]</scope>
    <source>
        <strain evidence="2 3">NRRL 3884</strain>
    </source>
</reference>
<dbReference type="NCBIfam" id="TIGR03086">
    <property type="entry name" value="TIGR03086 family metal-binding protein"/>
    <property type="match status" value="1"/>
</dbReference>
<sequence length="189" mass="19993">MSTEISEQLAVAAAAVGQLVAGVRDDQLEQATPCADYTVRDLLGHLLQVVENFQVLARRGTVDWTTAADRVTGDWRAGFAAETAKLTAAWSDPATLEGVSPGMGLPQRTVGQMILGDLVVHGWDLARATGQPYQVPPSLVPAVREFLDTMVETGRTMGAFGDPVEPPPDADEVAELLALTGRDPAWSAG</sequence>
<dbReference type="InterPro" id="IPR017520">
    <property type="entry name" value="CHP03086"/>
</dbReference>
<dbReference type="RefSeq" id="WP_284913820.1">
    <property type="nucleotide sequence ID" value="NZ_CP126980.1"/>
</dbReference>
<dbReference type="NCBIfam" id="TIGR03083">
    <property type="entry name" value="maleylpyruvate isomerase family mycothiol-dependent enzyme"/>
    <property type="match status" value="1"/>
</dbReference>